<evidence type="ECO:0000256" key="4">
    <source>
        <dbReference type="ARBA" id="ARBA00023002"/>
    </source>
</evidence>
<evidence type="ECO:0000313" key="7">
    <source>
        <dbReference type="EMBL" id="CAB4178446.1"/>
    </source>
</evidence>
<dbReference type="EMBL" id="LR797485">
    <property type="protein sequence ID" value="CAB4219714.1"/>
    <property type="molecule type" value="Genomic_DNA"/>
</dbReference>
<feature type="domain" description="2OGFeDO JBP1/TET oxygenase" evidence="6">
    <location>
        <begin position="122"/>
        <end position="240"/>
    </location>
</feature>
<gene>
    <name evidence="7" type="ORF">UFOVP1021_11</name>
    <name evidence="8" type="ORF">UFOVP1622_32</name>
</gene>
<comment type="cofactor">
    <cofactor evidence="1">
        <name>Fe(2+)</name>
        <dbReference type="ChEBI" id="CHEBI:29033"/>
    </cofactor>
</comment>
<keyword evidence="2" id="KW-0479">Metal-binding</keyword>
<dbReference type="Gene3D" id="3.60.130.30">
    <property type="match status" value="1"/>
</dbReference>
<protein>
    <submittedName>
        <fullName evidence="8">2OGFeDO, oxygenase domain containing protein</fullName>
    </submittedName>
</protein>
<keyword evidence="4" id="KW-0560">Oxidoreductase</keyword>
<dbReference type="GO" id="GO:0046872">
    <property type="term" value="F:metal ion binding"/>
    <property type="evidence" value="ECO:0007669"/>
    <property type="project" value="UniProtKB-KW"/>
</dbReference>
<accession>A0A6J5SYG5</accession>
<evidence type="ECO:0000313" key="8">
    <source>
        <dbReference type="EMBL" id="CAB4219714.1"/>
    </source>
</evidence>
<dbReference type="GO" id="GO:0051213">
    <property type="term" value="F:dioxygenase activity"/>
    <property type="evidence" value="ECO:0007669"/>
    <property type="project" value="UniProtKB-KW"/>
</dbReference>
<sequence>MEVRKISQLLPIDITEYRKRGASLDDTSELITQETRWDDASGKPIAIYTKVDPEQLAPMRRALTTVKYVESTRTMGMVARSRIFGYAPRVAVRNLACRLSSMGVEQPDPHGEICNAGRIAWEVYKTYNPDLARRHDKLSAENVLDQWKIHSTPFTSGIANHNNPLVYHFDSGNFKNVWSAMFVLRNGTSGGHLSIPELGVSLECADCSLVLFDGQSLLHGVTPITKLRTDAYRYSVVYYSLQNMWNCNTITDELAKMRQTRTEIEQKRSKK</sequence>
<proteinExistence type="predicted"/>
<dbReference type="InterPro" id="IPR024779">
    <property type="entry name" value="2OGFeDO_JBP1/TET_oxygenase_dom"/>
</dbReference>
<evidence type="ECO:0000256" key="3">
    <source>
        <dbReference type="ARBA" id="ARBA00022964"/>
    </source>
</evidence>
<dbReference type="Pfam" id="PF12851">
    <property type="entry name" value="Tet_JBP"/>
    <property type="match status" value="1"/>
</dbReference>
<evidence type="ECO:0000256" key="2">
    <source>
        <dbReference type="ARBA" id="ARBA00022723"/>
    </source>
</evidence>
<name>A0A6J5SYG5_9CAUD</name>
<reference evidence="8" key="1">
    <citation type="submission" date="2020-05" db="EMBL/GenBank/DDBJ databases">
        <authorList>
            <person name="Chiriac C."/>
            <person name="Salcher M."/>
            <person name="Ghai R."/>
            <person name="Kavagutti S V."/>
        </authorList>
    </citation>
    <scope>NUCLEOTIDE SEQUENCE</scope>
</reference>
<keyword evidence="5" id="KW-0408">Iron</keyword>
<evidence type="ECO:0000259" key="6">
    <source>
        <dbReference type="Pfam" id="PF12851"/>
    </source>
</evidence>
<keyword evidence="3" id="KW-0223">Dioxygenase</keyword>
<evidence type="ECO:0000256" key="5">
    <source>
        <dbReference type="ARBA" id="ARBA00023004"/>
    </source>
</evidence>
<evidence type="ECO:0000256" key="1">
    <source>
        <dbReference type="ARBA" id="ARBA00001954"/>
    </source>
</evidence>
<organism evidence="8">
    <name type="scientific">uncultured Caudovirales phage</name>
    <dbReference type="NCBI Taxonomy" id="2100421"/>
    <lineage>
        <taxon>Viruses</taxon>
        <taxon>Duplodnaviria</taxon>
        <taxon>Heunggongvirae</taxon>
        <taxon>Uroviricota</taxon>
        <taxon>Caudoviricetes</taxon>
        <taxon>Peduoviridae</taxon>
        <taxon>Maltschvirus</taxon>
        <taxon>Maltschvirus maltsch</taxon>
    </lineage>
</organism>
<dbReference type="EMBL" id="LR796967">
    <property type="protein sequence ID" value="CAB4178446.1"/>
    <property type="molecule type" value="Genomic_DNA"/>
</dbReference>